<gene>
    <name evidence="1" type="ORF">AOQ84DRAFT_71199</name>
</gene>
<reference evidence="1 2" key="1">
    <citation type="journal article" date="2016" name="Nat. Commun.">
        <title>Ectomycorrhizal ecology is imprinted in the genome of the dominant symbiotic fungus Cenococcum geophilum.</title>
        <authorList>
            <consortium name="DOE Joint Genome Institute"/>
            <person name="Peter M."/>
            <person name="Kohler A."/>
            <person name="Ohm R.A."/>
            <person name="Kuo A."/>
            <person name="Krutzmann J."/>
            <person name="Morin E."/>
            <person name="Arend M."/>
            <person name="Barry K.W."/>
            <person name="Binder M."/>
            <person name="Choi C."/>
            <person name="Clum A."/>
            <person name="Copeland A."/>
            <person name="Grisel N."/>
            <person name="Haridas S."/>
            <person name="Kipfer T."/>
            <person name="LaButti K."/>
            <person name="Lindquist E."/>
            <person name="Lipzen A."/>
            <person name="Maire R."/>
            <person name="Meier B."/>
            <person name="Mihaltcheva S."/>
            <person name="Molinier V."/>
            <person name="Murat C."/>
            <person name="Poggeler S."/>
            <person name="Quandt C.A."/>
            <person name="Sperisen C."/>
            <person name="Tritt A."/>
            <person name="Tisserant E."/>
            <person name="Crous P.W."/>
            <person name="Henrissat B."/>
            <person name="Nehls U."/>
            <person name="Egli S."/>
            <person name="Spatafora J.W."/>
            <person name="Grigoriev I.V."/>
            <person name="Martin F.M."/>
        </authorList>
    </citation>
    <scope>NUCLEOTIDE SEQUENCE [LARGE SCALE GENOMIC DNA]</scope>
    <source>
        <strain evidence="1 2">CBS 207.34</strain>
    </source>
</reference>
<dbReference type="Proteomes" id="UP000250140">
    <property type="component" value="Unassembled WGS sequence"/>
</dbReference>
<protein>
    <submittedName>
        <fullName evidence="1">Uncharacterized protein</fullName>
    </submittedName>
</protein>
<evidence type="ECO:0000313" key="1">
    <source>
        <dbReference type="EMBL" id="OCL06795.1"/>
    </source>
</evidence>
<dbReference type="AlphaFoldDB" id="A0A8E2EY47"/>
<evidence type="ECO:0000313" key="2">
    <source>
        <dbReference type="Proteomes" id="UP000250140"/>
    </source>
</evidence>
<sequence>MSLRTAFPRRVPFMNPITLRNRVVSPSAFQRFNSSAATSRRTSADMLELAASNRPAALEASVPLLWMLSGTVIYQAWSRIDPASEQANACVEQVASYRLNLHKSIRATVWFLGVLSGAYGLCSGLKDGLKNISCMHRTGWGLGEQSVIVT</sequence>
<accession>A0A8E2EY47</accession>
<keyword evidence="2" id="KW-1185">Reference proteome</keyword>
<proteinExistence type="predicted"/>
<dbReference type="EMBL" id="KV749979">
    <property type="protein sequence ID" value="OCL06795.1"/>
    <property type="molecule type" value="Genomic_DNA"/>
</dbReference>
<organism evidence="1 2">
    <name type="scientific">Glonium stellatum</name>
    <dbReference type="NCBI Taxonomy" id="574774"/>
    <lineage>
        <taxon>Eukaryota</taxon>
        <taxon>Fungi</taxon>
        <taxon>Dikarya</taxon>
        <taxon>Ascomycota</taxon>
        <taxon>Pezizomycotina</taxon>
        <taxon>Dothideomycetes</taxon>
        <taxon>Pleosporomycetidae</taxon>
        <taxon>Gloniales</taxon>
        <taxon>Gloniaceae</taxon>
        <taxon>Glonium</taxon>
    </lineage>
</organism>
<name>A0A8E2EY47_9PEZI</name>
<dbReference type="OrthoDB" id="3932250at2759"/>